<gene>
    <name evidence="1" type="ORF">DPMN_134372</name>
</gene>
<dbReference type="Proteomes" id="UP000828390">
    <property type="component" value="Unassembled WGS sequence"/>
</dbReference>
<dbReference type="SUPFAM" id="SSF56672">
    <property type="entry name" value="DNA/RNA polymerases"/>
    <property type="match status" value="1"/>
</dbReference>
<proteinExistence type="predicted"/>
<dbReference type="EMBL" id="JAIWYP010000006">
    <property type="protein sequence ID" value="KAH3806059.1"/>
    <property type="molecule type" value="Genomic_DNA"/>
</dbReference>
<dbReference type="InterPro" id="IPR043128">
    <property type="entry name" value="Rev_trsase/Diguanyl_cyclase"/>
</dbReference>
<evidence type="ECO:0000313" key="1">
    <source>
        <dbReference type="EMBL" id="KAH3806059.1"/>
    </source>
</evidence>
<comment type="caution">
    <text evidence="1">The sequence shown here is derived from an EMBL/GenBank/DDBJ whole genome shotgun (WGS) entry which is preliminary data.</text>
</comment>
<evidence type="ECO:0000313" key="2">
    <source>
        <dbReference type="Proteomes" id="UP000828390"/>
    </source>
</evidence>
<organism evidence="1 2">
    <name type="scientific">Dreissena polymorpha</name>
    <name type="common">Zebra mussel</name>
    <name type="synonym">Mytilus polymorpha</name>
    <dbReference type="NCBI Taxonomy" id="45954"/>
    <lineage>
        <taxon>Eukaryota</taxon>
        <taxon>Metazoa</taxon>
        <taxon>Spiralia</taxon>
        <taxon>Lophotrochozoa</taxon>
        <taxon>Mollusca</taxon>
        <taxon>Bivalvia</taxon>
        <taxon>Autobranchia</taxon>
        <taxon>Heteroconchia</taxon>
        <taxon>Euheterodonta</taxon>
        <taxon>Imparidentia</taxon>
        <taxon>Neoheterodontei</taxon>
        <taxon>Myida</taxon>
        <taxon>Dreissenoidea</taxon>
        <taxon>Dreissenidae</taxon>
        <taxon>Dreissena</taxon>
    </lineage>
</organism>
<dbReference type="Gene3D" id="3.30.70.270">
    <property type="match status" value="1"/>
</dbReference>
<dbReference type="AlphaFoldDB" id="A0A9D4JDS1"/>
<name>A0A9D4JDS1_DREPO</name>
<sequence length="70" mass="8270">MKKVDRYSIPRIEDIFDYFPHGRKYSKLDIRQAYLQLGCDDETKELLAIKHPPRIVPLQPNALWGFFCSS</sequence>
<reference evidence="1" key="2">
    <citation type="submission" date="2020-11" db="EMBL/GenBank/DDBJ databases">
        <authorList>
            <person name="McCartney M.A."/>
            <person name="Auch B."/>
            <person name="Kono T."/>
            <person name="Mallez S."/>
            <person name="Becker A."/>
            <person name="Gohl D.M."/>
            <person name="Silverstein K.A.T."/>
            <person name="Koren S."/>
            <person name="Bechman K.B."/>
            <person name="Herman A."/>
            <person name="Abrahante J.E."/>
            <person name="Garbe J."/>
        </authorList>
    </citation>
    <scope>NUCLEOTIDE SEQUENCE</scope>
    <source>
        <strain evidence="1">Duluth1</strain>
        <tissue evidence="1">Whole animal</tissue>
    </source>
</reference>
<reference evidence="1" key="1">
    <citation type="journal article" date="2019" name="bioRxiv">
        <title>The Genome of the Zebra Mussel, Dreissena polymorpha: A Resource for Invasive Species Research.</title>
        <authorList>
            <person name="McCartney M.A."/>
            <person name="Auch B."/>
            <person name="Kono T."/>
            <person name="Mallez S."/>
            <person name="Zhang Y."/>
            <person name="Obille A."/>
            <person name="Becker A."/>
            <person name="Abrahante J.E."/>
            <person name="Garbe J."/>
            <person name="Badalamenti J.P."/>
            <person name="Herman A."/>
            <person name="Mangelson H."/>
            <person name="Liachko I."/>
            <person name="Sullivan S."/>
            <person name="Sone E.D."/>
            <person name="Koren S."/>
            <person name="Silverstein K.A.T."/>
            <person name="Beckman K.B."/>
            <person name="Gohl D.M."/>
        </authorList>
    </citation>
    <scope>NUCLEOTIDE SEQUENCE</scope>
    <source>
        <strain evidence="1">Duluth1</strain>
        <tissue evidence="1">Whole animal</tissue>
    </source>
</reference>
<dbReference type="InterPro" id="IPR043502">
    <property type="entry name" value="DNA/RNA_pol_sf"/>
</dbReference>
<keyword evidence="2" id="KW-1185">Reference proteome</keyword>
<dbReference type="Gene3D" id="3.10.10.10">
    <property type="entry name" value="HIV Type 1 Reverse Transcriptase, subunit A, domain 1"/>
    <property type="match status" value="1"/>
</dbReference>
<protein>
    <submittedName>
        <fullName evidence="1">Uncharacterized protein</fullName>
    </submittedName>
</protein>
<accession>A0A9D4JDS1</accession>